<dbReference type="AlphaFoldDB" id="A0A7J5ZDC4"/>
<feature type="domain" description="PDZ" evidence="3">
    <location>
        <begin position="405"/>
        <end position="459"/>
    </location>
</feature>
<evidence type="ECO:0000259" key="3">
    <source>
        <dbReference type="PROSITE" id="PS50106"/>
    </source>
</evidence>
<feature type="region of interest" description="Disordered" evidence="1">
    <location>
        <begin position="503"/>
        <end position="600"/>
    </location>
</feature>
<dbReference type="OrthoDB" id="6270329at2759"/>
<dbReference type="CDD" id="cd06716">
    <property type="entry name" value="PDZ2-PDZRN4-like"/>
    <property type="match status" value="1"/>
</dbReference>
<dbReference type="Pfam" id="PF00595">
    <property type="entry name" value="PDZ"/>
    <property type="match status" value="1"/>
</dbReference>
<dbReference type="PROSITE" id="PS50106">
    <property type="entry name" value="PDZ"/>
    <property type="match status" value="1"/>
</dbReference>
<dbReference type="SUPFAM" id="SSF50156">
    <property type="entry name" value="PDZ domain-like"/>
    <property type="match status" value="1"/>
</dbReference>
<name>A0A7J5ZDC4_DISMA</name>
<dbReference type="InterPro" id="IPR051971">
    <property type="entry name" value="E3_ubiquitin-PDZ_ligase"/>
</dbReference>
<sequence>MHRHRVVLTLWFAAHCVDVPTMHLGANGVREVTTGDRGRDPGEFGNVRMSQQSNRDLKTLRWMNVLGSVVGSQTDKPAYETQFMELLFPMLFWEDHTSGWHIDTRSIVKYRHKVDQGDNGHFFIFLAGTGLSSHCITNTALSIHRNSIASSSLSSSFTPSSAPSSLWRGPVGLEANLKPINTGLCSFLFVSAQSGALVSLPAEREREHLFGYTDEKEEWGKPRKRSPSVFRPEGKLTHTADSTHARALCTVSLTTRMGCNLCTLQKREEHYKLLYEIAQVNGRNFSKADHEEAVVEAIRRDPIVVQVLRHTPTRSTAAVAHNHNCMQQDVCVVDVCTQTDITFEHIMALAKLRPATPPVPDICPFLLSDSCHSIHTMEHEFYECPEYLSNIPAEVERTEDYEYEEVELCRQNSQEKLGLTLCYRTDDEEDTGIYVSQVEPNSIAARDGRIKEGDQTRSITLLVTRPEIQLEEEVWLDDEQQELVEELKIEILEERRKQKERNFDRGDENLAEEDMTTDTATYSSNNQDSGFGRSTDSPEHQPLLTGLDRRSPAHSLRERWRADHPHTKQGTVVQQETKGPRKGSKGSQEGGISNRNSGGGILGLENRFQQLLELKCQIRNGGECGVYSIRHSIECSLTEQGVDGDGEDGVGGGNGVEQELRMLNEELCSIELECQSIMQAHQLRQNQLNLSQPASGSPGRSPKEGNKRHGRLADIHEHPERSDNDRIREKDSSSAYNTAESARSTPLGMERSPDHSLQRHISFTNQKNLRLASSTPSRPIVIPKPQGTPSHSRPADPGLVISSSPDQSNPSRSESDPSLPADDERCEKKRRTRETRRGLPYGSYQTTPHPGQGGSRQLQSYMQLLQQHSSLEYSQSQLSLLSVCRDPVHRNGRPGEPRLEWKVKVRADGTRYVARRPARDRILRERALRIREERSGGMTTDDDAMSEMKMGRYWSKEERKQHLARAREQRKRREFMQKSRLDCLKEGPASGAEGRKEINILELSHKKMLKKRNKKILDNWMTIQELMSHGARVPEDSKVHHSAFLSVTTV</sequence>
<feature type="compositionally biased region" description="Polar residues" evidence="1">
    <location>
        <begin position="759"/>
        <end position="777"/>
    </location>
</feature>
<feature type="compositionally biased region" description="Polar residues" evidence="1">
    <location>
        <begin position="568"/>
        <end position="577"/>
    </location>
</feature>
<evidence type="ECO:0000256" key="2">
    <source>
        <dbReference type="SAM" id="SignalP"/>
    </source>
</evidence>
<feature type="compositionally biased region" description="Polar residues" evidence="1">
    <location>
        <begin position="517"/>
        <end position="535"/>
    </location>
</feature>
<feature type="signal peptide" evidence="2">
    <location>
        <begin position="1"/>
        <end position="16"/>
    </location>
</feature>
<dbReference type="InterPro" id="IPR001478">
    <property type="entry name" value="PDZ"/>
</dbReference>
<organism evidence="4 5">
    <name type="scientific">Dissostichus mawsoni</name>
    <name type="common">Antarctic cod</name>
    <dbReference type="NCBI Taxonomy" id="36200"/>
    <lineage>
        <taxon>Eukaryota</taxon>
        <taxon>Metazoa</taxon>
        <taxon>Chordata</taxon>
        <taxon>Craniata</taxon>
        <taxon>Vertebrata</taxon>
        <taxon>Euteleostomi</taxon>
        <taxon>Actinopterygii</taxon>
        <taxon>Neopterygii</taxon>
        <taxon>Teleostei</taxon>
        <taxon>Neoteleostei</taxon>
        <taxon>Acanthomorphata</taxon>
        <taxon>Eupercaria</taxon>
        <taxon>Perciformes</taxon>
        <taxon>Notothenioidei</taxon>
        <taxon>Nototheniidae</taxon>
        <taxon>Dissostichus</taxon>
    </lineage>
</organism>
<dbReference type="Proteomes" id="UP000518266">
    <property type="component" value="Unassembled WGS sequence"/>
</dbReference>
<feature type="compositionally biased region" description="Low complexity" evidence="1">
    <location>
        <begin position="802"/>
        <end position="812"/>
    </location>
</feature>
<gene>
    <name evidence="4" type="ORF">F7725_021969</name>
</gene>
<dbReference type="PANTHER" id="PTHR15545">
    <property type="entry name" value="PDZ DOMAIN CONTAINING RING FINGER PROTEIN 3, 4"/>
    <property type="match status" value="1"/>
</dbReference>
<dbReference type="InterPro" id="IPR036034">
    <property type="entry name" value="PDZ_sf"/>
</dbReference>
<feature type="compositionally biased region" description="Basic and acidic residues" evidence="1">
    <location>
        <begin position="701"/>
        <end position="732"/>
    </location>
</feature>
<keyword evidence="5" id="KW-1185">Reference proteome</keyword>
<evidence type="ECO:0000313" key="4">
    <source>
        <dbReference type="EMBL" id="KAF3859570.1"/>
    </source>
</evidence>
<protein>
    <recommendedName>
        <fullName evidence="3">PDZ domain-containing protein</fullName>
    </recommendedName>
</protein>
<proteinExistence type="predicted"/>
<dbReference type="Gene3D" id="2.30.42.10">
    <property type="match status" value="1"/>
</dbReference>
<feature type="compositionally biased region" description="Basic and acidic residues" evidence="1">
    <location>
        <begin position="547"/>
        <end position="566"/>
    </location>
</feature>
<evidence type="ECO:0000313" key="5">
    <source>
        <dbReference type="Proteomes" id="UP000518266"/>
    </source>
</evidence>
<reference evidence="4 5" key="1">
    <citation type="submission" date="2020-03" db="EMBL/GenBank/DDBJ databases">
        <title>Dissostichus mawsoni Genome sequencing and assembly.</title>
        <authorList>
            <person name="Park H."/>
        </authorList>
    </citation>
    <scope>NUCLEOTIDE SEQUENCE [LARGE SCALE GENOMIC DNA]</scope>
    <source>
        <strain evidence="4">DM0001</strain>
        <tissue evidence="4">Muscle</tissue>
    </source>
</reference>
<accession>A0A7J5ZDC4</accession>
<evidence type="ECO:0000256" key="1">
    <source>
        <dbReference type="SAM" id="MobiDB-lite"/>
    </source>
</evidence>
<feature type="chain" id="PRO_5029446605" description="PDZ domain-containing protein" evidence="2">
    <location>
        <begin position="17"/>
        <end position="1050"/>
    </location>
</feature>
<feature type="compositionally biased region" description="Polar residues" evidence="1">
    <location>
        <begin position="843"/>
        <end position="856"/>
    </location>
</feature>
<feature type="region of interest" description="Disordered" evidence="1">
    <location>
        <begin position="689"/>
        <end position="856"/>
    </location>
</feature>
<comment type="caution">
    <text evidence="4">The sequence shown here is derived from an EMBL/GenBank/DDBJ whole genome shotgun (WGS) entry which is preliminary data.</text>
</comment>
<feature type="compositionally biased region" description="Polar residues" evidence="1">
    <location>
        <begin position="733"/>
        <end position="744"/>
    </location>
</feature>
<keyword evidence="2" id="KW-0732">Signal</keyword>
<dbReference type="PANTHER" id="PTHR15545:SF6">
    <property type="entry name" value="PDZ DOMAIN-CONTAINING RING FINGER PROTEIN 4"/>
    <property type="match status" value="1"/>
</dbReference>
<dbReference type="EMBL" id="JAAKFY010000003">
    <property type="protein sequence ID" value="KAF3859570.1"/>
    <property type="molecule type" value="Genomic_DNA"/>
</dbReference>